<dbReference type="Proteomes" id="UP000186559">
    <property type="component" value="Chromosome"/>
</dbReference>
<dbReference type="STRING" id="1229727.Ga0080559_TMP3039"/>
<gene>
    <name evidence="4" type="ORF">Ga0080559_TMP3039</name>
</gene>
<dbReference type="KEGG" id="tpro:Ga0080559_TMP3039"/>
<feature type="region of interest" description="Disordered" evidence="1">
    <location>
        <begin position="1"/>
        <end position="24"/>
    </location>
</feature>
<dbReference type="Pfam" id="PF19029">
    <property type="entry name" value="DUF883_C"/>
    <property type="match status" value="1"/>
</dbReference>
<dbReference type="InterPro" id="IPR043605">
    <property type="entry name" value="DUF883_C"/>
</dbReference>
<feature type="transmembrane region" description="Helical" evidence="2">
    <location>
        <begin position="99"/>
        <end position="117"/>
    </location>
</feature>
<keyword evidence="5" id="KW-1185">Reference proteome</keyword>
<dbReference type="AlphaFoldDB" id="A0A1U7D6Y8"/>
<keyword evidence="2" id="KW-1133">Transmembrane helix</keyword>
<evidence type="ECO:0000259" key="3">
    <source>
        <dbReference type="Pfam" id="PF19029"/>
    </source>
</evidence>
<evidence type="ECO:0000313" key="5">
    <source>
        <dbReference type="Proteomes" id="UP000186559"/>
    </source>
</evidence>
<keyword evidence="2" id="KW-0812">Transmembrane</keyword>
<proteinExistence type="predicted"/>
<feature type="compositionally biased region" description="Low complexity" evidence="1">
    <location>
        <begin position="1"/>
        <end position="17"/>
    </location>
</feature>
<keyword evidence="2" id="KW-0472">Membrane</keyword>
<evidence type="ECO:0000256" key="1">
    <source>
        <dbReference type="SAM" id="MobiDB-lite"/>
    </source>
</evidence>
<protein>
    <recommendedName>
        <fullName evidence="3">DUF883 domain-containing protein</fullName>
    </recommendedName>
</protein>
<reference evidence="4 5" key="1">
    <citation type="submission" date="2016-03" db="EMBL/GenBank/DDBJ databases">
        <title>Deep-sea bacteria in the southern Pacific.</title>
        <authorList>
            <person name="Tang K."/>
        </authorList>
    </citation>
    <scope>NUCLEOTIDE SEQUENCE [LARGE SCALE GENOMIC DNA]</scope>
    <source>
        <strain evidence="4 5">JLT2016</strain>
    </source>
</reference>
<organism evidence="4 5">
    <name type="scientific">Salipiger profundus</name>
    <dbReference type="NCBI Taxonomy" id="1229727"/>
    <lineage>
        <taxon>Bacteria</taxon>
        <taxon>Pseudomonadati</taxon>
        <taxon>Pseudomonadota</taxon>
        <taxon>Alphaproteobacteria</taxon>
        <taxon>Rhodobacterales</taxon>
        <taxon>Roseobacteraceae</taxon>
        <taxon>Salipiger</taxon>
    </lineage>
</organism>
<dbReference type="RefSeq" id="WP_017468810.1">
    <property type="nucleotide sequence ID" value="NZ_BMEW01000007.1"/>
</dbReference>
<dbReference type="EMBL" id="CP014796">
    <property type="protein sequence ID" value="APX23835.1"/>
    <property type="molecule type" value="Genomic_DNA"/>
</dbReference>
<evidence type="ECO:0000313" key="4">
    <source>
        <dbReference type="EMBL" id="APX23835.1"/>
    </source>
</evidence>
<feature type="domain" description="DUF883" evidence="3">
    <location>
        <begin position="92"/>
        <end position="119"/>
    </location>
</feature>
<dbReference type="OrthoDB" id="8373403at2"/>
<sequence length="119" mass="12565">MNQTTPTSAATASATTPKSGSERDLDALSKEIATLRRDLGSLTELVGDIGSRRGKEAKLKAEAKATEFRGRGEDALRDAGERLGELETNAMDQIRANPFQAVGIAAAAGFLIGYLGSRR</sequence>
<accession>A0A1U7D6Y8</accession>
<name>A0A1U7D6Y8_9RHOB</name>
<evidence type="ECO:0000256" key="2">
    <source>
        <dbReference type="SAM" id="Phobius"/>
    </source>
</evidence>